<evidence type="ECO:0000256" key="6">
    <source>
        <dbReference type="RuleBase" id="RU362067"/>
    </source>
</evidence>
<evidence type="ECO:0000256" key="4">
    <source>
        <dbReference type="ARBA" id="ARBA00048448"/>
    </source>
</evidence>
<dbReference type="InterPro" id="IPR001613">
    <property type="entry name" value="Flavin_amine_oxidase"/>
</dbReference>
<dbReference type="Gene3D" id="3.50.50.60">
    <property type="entry name" value="FAD/NAD(P)-binding domain"/>
    <property type="match status" value="2"/>
</dbReference>
<keyword evidence="6" id="KW-0274">FAD</keyword>
<evidence type="ECO:0000259" key="7">
    <source>
        <dbReference type="Pfam" id="PF01593"/>
    </source>
</evidence>
<evidence type="ECO:0000256" key="5">
    <source>
        <dbReference type="PIRSR" id="PIRSR601613-1"/>
    </source>
</evidence>
<dbReference type="SUPFAM" id="SSF51905">
    <property type="entry name" value="FAD/NAD(P)-binding domain"/>
    <property type="match status" value="1"/>
</dbReference>
<dbReference type="EMBL" id="JAUJDW010000190">
    <property type="protein sequence ID" value="KAK0615493.1"/>
    <property type="molecule type" value="Genomic_DNA"/>
</dbReference>
<evidence type="ECO:0000256" key="3">
    <source>
        <dbReference type="ARBA" id="ARBA00023002"/>
    </source>
</evidence>
<dbReference type="GO" id="GO:0097621">
    <property type="term" value="F:monoamine oxidase activity"/>
    <property type="evidence" value="ECO:0007669"/>
    <property type="project" value="UniProtKB-EC"/>
</dbReference>
<dbReference type="AlphaFoldDB" id="A0AA39WHH1"/>
<comment type="similarity">
    <text evidence="2 6">Belongs to the flavin monoamine oxidase family.</text>
</comment>
<sequence>MATREGFLYTPKDDKFKQGLKCSAVITPQRNIPANVSDTFDVVVLGAGYAGLTACRDLTLSGYKVLLLEARDRIGGRTYTAEVDGHLYEMGGTWIHWHQPHVWREMSRYGFTTDLVSSDGDGTSTSNYFTARIDGKTENLSKEEAATKDRIITHAFTTFCNVDDNHLGATVLPQPHSPHSSPSAAAQYDRMSAAQRLDAIRPLLSATEIALLIPVLGAISGAPMAETGFFDVLRWWALSGHTTAGVYAATETWKLGGKRSGGGGGGGEKGQSGFARAFFDEAAATGKLAWAFDTQIETVIQQDDGTVALLASGGGGGQQQMRFVGRRLVCTVPLNVLGNIRFEPLLPPAKAAACVSGHVGKGAKWHVEARDGSKLRDWAAAVASSKEEEKEESRLLTARGDGLTPGGNTHLVCFAKGDDGVQLPPQDEGRGIAEAVKEVHEMEVEKVVWHDWTNDPLSRGTWCMFPPDYSFKYLDALRERSGNVLFASGDWAAGWRGFIDGAIEEGTRAAKTIADELGPARRVRPSL</sequence>
<comment type="catalytic activity">
    <reaction evidence="4">
        <text>a secondary aliphatic amine + O2 + H2O = a primary amine + an aldehyde + H2O2</text>
        <dbReference type="Rhea" id="RHEA:26414"/>
        <dbReference type="ChEBI" id="CHEBI:15377"/>
        <dbReference type="ChEBI" id="CHEBI:15379"/>
        <dbReference type="ChEBI" id="CHEBI:16240"/>
        <dbReference type="ChEBI" id="CHEBI:17478"/>
        <dbReference type="ChEBI" id="CHEBI:58855"/>
        <dbReference type="ChEBI" id="CHEBI:65296"/>
        <dbReference type="EC" id="1.4.3.4"/>
    </reaction>
</comment>
<name>A0AA39WHH1_9PEZI</name>
<protein>
    <recommendedName>
        <fullName evidence="6">Amine oxidase</fullName>
        <ecNumber evidence="6">1.4.3.-</ecNumber>
    </recommendedName>
</protein>
<dbReference type="PANTHER" id="PTHR43563:SF1">
    <property type="entry name" value="AMINE OXIDASE [FLAVIN-CONTAINING] B"/>
    <property type="match status" value="1"/>
</dbReference>
<keyword evidence="9" id="KW-1185">Reference proteome</keyword>
<feature type="binding site" evidence="5">
    <location>
        <position position="414"/>
    </location>
    <ligand>
        <name>substrate</name>
    </ligand>
</feature>
<keyword evidence="3 6" id="KW-0560">Oxidoreductase</keyword>
<keyword evidence="6" id="KW-0285">Flavoprotein</keyword>
<evidence type="ECO:0000256" key="2">
    <source>
        <dbReference type="ARBA" id="ARBA00005995"/>
    </source>
</evidence>
<dbReference type="PANTHER" id="PTHR43563">
    <property type="entry name" value="AMINE OXIDASE"/>
    <property type="match status" value="1"/>
</dbReference>
<feature type="domain" description="Amine oxidase" evidence="7">
    <location>
        <begin position="50"/>
        <end position="513"/>
    </location>
</feature>
<dbReference type="Proteomes" id="UP001175001">
    <property type="component" value="Unassembled WGS sequence"/>
</dbReference>
<dbReference type="Pfam" id="PF01593">
    <property type="entry name" value="Amino_oxidase"/>
    <property type="match status" value="1"/>
</dbReference>
<evidence type="ECO:0000313" key="8">
    <source>
        <dbReference type="EMBL" id="KAK0615493.1"/>
    </source>
</evidence>
<organism evidence="8 9">
    <name type="scientific">Lasiodiplodia hormozganensis</name>
    <dbReference type="NCBI Taxonomy" id="869390"/>
    <lineage>
        <taxon>Eukaryota</taxon>
        <taxon>Fungi</taxon>
        <taxon>Dikarya</taxon>
        <taxon>Ascomycota</taxon>
        <taxon>Pezizomycotina</taxon>
        <taxon>Dothideomycetes</taxon>
        <taxon>Dothideomycetes incertae sedis</taxon>
        <taxon>Botryosphaeriales</taxon>
        <taxon>Botryosphaeriaceae</taxon>
        <taxon>Lasiodiplodia</taxon>
    </lineage>
</organism>
<gene>
    <name evidence="8" type="primary">maoN_2</name>
    <name evidence="8" type="ORF">DIS24_g11768</name>
</gene>
<comment type="caution">
    <text evidence="8">The sequence shown here is derived from an EMBL/GenBank/DDBJ whole genome shotgun (WGS) entry which is preliminary data.</text>
</comment>
<dbReference type="InterPro" id="IPR036188">
    <property type="entry name" value="FAD/NAD-bd_sf"/>
</dbReference>
<dbReference type="Gene3D" id="3.90.660.10">
    <property type="match status" value="2"/>
</dbReference>
<reference evidence="8" key="1">
    <citation type="submission" date="2023-06" db="EMBL/GenBank/DDBJ databases">
        <title>Multi-omics analyses reveal the molecular pathogenesis toolkit of Lasiodiplodia hormozganensis, a cross-kingdom pathogen.</title>
        <authorList>
            <person name="Felix C."/>
            <person name="Meneses R."/>
            <person name="Goncalves M.F.M."/>
            <person name="Tilleman L."/>
            <person name="Duarte A.S."/>
            <person name="Jorrin-Novo J.V."/>
            <person name="Van De Peer Y."/>
            <person name="Deforce D."/>
            <person name="Van Nieuwerburgh F."/>
            <person name="Esteves A.C."/>
            <person name="Alves A."/>
        </authorList>
    </citation>
    <scope>NUCLEOTIDE SEQUENCE</scope>
    <source>
        <strain evidence="8">CBS 339.90</strain>
    </source>
</reference>
<dbReference type="InterPro" id="IPR050703">
    <property type="entry name" value="Flavin_MAO"/>
</dbReference>
<proteinExistence type="inferred from homology"/>
<feature type="binding site" evidence="5">
    <location>
        <begin position="69"/>
        <end position="70"/>
    </location>
    <ligand>
        <name>FAD</name>
        <dbReference type="ChEBI" id="CHEBI:57692"/>
    </ligand>
</feature>
<dbReference type="PRINTS" id="PR00757">
    <property type="entry name" value="AMINEOXDASEF"/>
</dbReference>
<evidence type="ECO:0000313" key="9">
    <source>
        <dbReference type="Proteomes" id="UP001175001"/>
    </source>
</evidence>
<dbReference type="EC" id="1.4.3.-" evidence="6"/>
<evidence type="ECO:0000256" key="1">
    <source>
        <dbReference type="ARBA" id="ARBA00001974"/>
    </source>
</evidence>
<comment type="cofactor">
    <cofactor evidence="1 6">
        <name>FAD</name>
        <dbReference type="ChEBI" id="CHEBI:57692"/>
    </cofactor>
</comment>
<dbReference type="InterPro" id="IPR002937">
    <property type="entry name" value="Amino_oxidase"/>
</dbReference>
<accession>A0AA39WHH1</accession>